<dbReference type="Proteomes" id="UP000590412">
    <property type="component" value="Unassembled WGS sequence"/>
</dbReference>
<evidence type="ECO:0000313" key="6">
    <source>
        <dbReference type="Proteomes" id="UP000590412"/>
    </source>
</evidence>
<dbReference type="InterPro" id="IPR002347">
    <property type="entry name" value="SDR_fam"/>
</dbReference>
<evidence type="ECO:0000313" key="5">
    <source>
        <dbReference type="EMBL" id="KAF6052903.1"/>
    </source>
</evidence>
<dbReference type="Pfam" id="PF00106">
    <property type="entry name" value="adh_short"/>
    <property type="match status" value="1"/>
</dbReference>
<dbReference type="PROSITE" id="PS00061">
    <property type="entry name" value="ADH_SHORT"/>
    <property type="match status" value="1"/>
</dbReference>
<keyword evidence="2" id="KW-0521">NADP</keyword>
<dbReference type="CDD" id="cd05233">
    <property type="entry name" value="SDR_c"/>
    <property type="match status" value="1"/>
</dbReference>
<gene>
    <name evidence="5" type="ORF">FOB60_003159</name>
</gene>
<keyword evidence="3" id="KW-0560">Oxidoreductase</keyword>
<sequence>MAIVHYFFLFPPYYMFKGQSALITGASKGIGLAIASKLAAQGASITLLARNESLLQRSVRQLPREYNQQQHSIQVMDLLTLVEKDCDLSQFQEKLKNHTILVNCAGVTTHSLLQRTSQQQIMDTVNLNLTVPIILSHLCIKHMLRQRKQNPSILNVSSVLSLTEHVLPGTSVYAASKAGLLGFTKSLSNELKGRIRVNALLPGLVKETDMGMNVNSGLEQVSLDEVSNKAVQVLSDLSMNGECVVVE</sequence>
<dbReference type="PRINTS" id="PR00081">
    <property type="entry name" value="GDHRDH"/>
</dbReference>
<proteinExistence type="inferred from homology"/>
<organism evidence="5 6">
    <name type="scientific">Candida parapsilosis</name>
    <name type="common">Yeast</name>
    <dbReference type="NCBI Taxonomy" id="5480"/>
    <lineage>
        <taxon>Eukaryota</taxon>
        <taxon>Fungi</taxon>
        <taxon>Dikarya</taxon>
        <taxon>Ascomycota</taxon>
        <taxon>Saccharomycotina</taxon>
        <taxon>Pichiomycetes</taxon>
        <taxon>Debaryomycetaceae</taxon>
        <taxon>Candida/Lodderomyces clade</taxon>
        <taxon>Candida</taxon>
    </lineage>
</organism>
<name>A0A8X7TBW5_CANPA</name>
<dbReference type="PANTHER" id="PTHR42760:SF133">
    <property type="entry name" value="3-OXOACYL-[ACYL-CARRIER-PROTEIN] REDUCTASE"/>
    <property type="match status" value="1"/>
</dbReference>
<evidence type="ECO:0000256" key="4">
    <source>
        <dbReference type="RuleBase" id="RU000363"/>
    </source>
</evidence>
<dbReference type="InterPro" id="IPR036291">
    <property type="entry name" value="NAD(P)-bd_dom_sf"/>
</dbReference>
<evidence type="ECO:0000256" key="3">
    <source>
        <dbReference type="ARBA" id="ARBA00023002"/>
    </source>
</evidence>
<dbReference type="AlphaFoldDB" id="A0A8X7TBW5"/>
<dbReference type="GO" id="GO:0048038">
    <property type="term" value="F:quinone binding"/>
    <property type="evidence" value="ECO:0007669"/>
    <property type="project" value="TreeGrafter"/>
</dbReference>
<dbReference type="PRINTS" id="PR00080">
    <property type="entry name" value="SDRFAMILY"/>
</dbReference>
<evidence type="ECO:0000256" key="1">
    <source>
        <dbReference type="ARBA" id="ARBA00006484"/>
    </source>
</evidence>
<comment type="caution">
    <text evidence="5">The sequence shown here is derived from an EMBL/GenBank/DDBJ whole genome shotgun (WGS) entry which is preliminary data.</text>
</comment>
<dbReference type="EMBL" id="JABWAB010000004">
    <property type="protein sequence ID" value="KAF6052903.1"/>
    <property type="molecule type" value="Genomic_DNA"/>
</dbReference>
<evidence type="ECO:0000256" key="2">
    <source>
        <dbReference type="ARBA" id="ARBA00022857"/>
    </source>
</evidence>
<comment type="similarity">
    <text evidence="1 4">Belongs to the short-chain dehydrogenases/reductases (SDR) family.</text>
</comment>
<reference evidence="5" key="1">
    <citation type="submission" date="2020-03" db="EMBL/GenBank/DDBJ databases">
        <title>FDA dAtabase for Regulatory Grade micrObial Sequences (FDA-ARGOS): Supporting development and validation of Infectious Disease Dx tests.</title>
        <authorList>
            <person name="Campos J."/>
            <person name="Goldberg B."/>
            <person name="Tallon L."/>
            <person name="Sadzewicz L."/>
            <person name="Vavikolanu K."/>
            <person name="Mehta A."/>
            <person name="Aluvathingal J."/>
            <person name="Nadendla S."/>
            <person name="Nandy P."/>
            <person name="Geyer C."/>
            <person name="Yan Y."/>
            <person name="Sichtig H."/>
        </authorList>
    </citation>
    <scope>NUCLEOTIDE SEQUENCE [LARGE SCALE GENOMIC DNA]</scope>
    <source>
        <strain evidence="5">FDAARGOS_652</strain>
    </source>
</reference>
<protein>
    <submittedName>
        <fullName evidence="5">Short chain dehydrogenase family protein</fullName>
    </submittedName>
</protein>
<dbReference type="GO" id="GO:0016616">
    <property type="term" value="F:oxidoreductase activity, acting on the CH-OH group of donors, NAD or NADP as acceptor"/>
    <property type="evidence" value="ECO:0007669"/>
    <property type="project" value="TreeGrafter"/>
</dbReference>
<accession>A0A8X7TBW5</accession>
<dbReference type="SUPFAM" id="SSF51735">
    <property type="entry name" value="NAD(P)-binding Rossmann-fold domains"/>
    <property type="match status" value="1"/>
</dbReference>
<dbReference type="InterPro" id="IPR020904">
    <property type="entry name" value="Sc_DH/Rdtase_CS"/>
</dbReference>
<dbReference type="Gene3D" id="3.40.50.720">
    <property type="entry name" value="NAD(P)-binding Rossmann-like Domain"/>
    <property type="match status" value="1"/>
</dbReference>
<dbReference type="PANTHER" id="PTHR42760">
    <property type="entry name" value="SHORT-CHAIN DEHYDROGENASES/REDUCTASES FAMILY MEMBER"/>
    <property type="match status" value="1"/>
</dbReference>
<dbReference type="GO" id="GO:0006633">
    <property type="term" value="P:fatty acid biosynthetic process"/>
    <property type="evidence" value="ECO:0007669"/>
    <property type="project" value="TreeGrafter"/>
</dbReference>